<dbReference type="SUPFAM" id="SSF144232">
    <property type="entry name" value="HIT/MYND zinc finger-like"/>
    <property type="match status" value="1"/>
</dbReference>
<dbReference type="Gene3D" id="6.10.140.2220">
    <property type="match status" value="1"/>
</dbReference>
<reference evidence="6" key="1">
    <citation type="submission" date="2018-04" db="EMBL/GenBank/DDBJ databases">
        <title>Whole genome sequencing of Hypsizygus marmoreus.</title>
        <authorList>
            <person name="Choi I.-G."/>
            <person name="Min B."/>
            <person name="Kim J.-G."/>
            <person name="Kim S."/>
            <person name="Oh Y.-L."/>
            <person name="Kong W.-S."/>
            <person name="Park H."/>
            <person name="Jeong J."/>
            <person name="Song E.-S."/>
        </authorList>
    </citation>
    <scope>NUCLEOTIDE SEQUENCE [LARGE SCALE GENOMIC DNA]</scope>
    <source>
        <strain evidence="6">51987-8</strain>
    </source>
</reference>
<dbReference type="STRING" id="39966.A0A369J934"/>
<keyword evidence="2 4" id="KW-0863">Zinc-finger</keyword>
<keyword evidence="3" id="KW-0862">Zinc</keyword>
<dbReference type="AlphaFoldDB" id="A0A369J934"/>
<dbReference type="PROSITE" id="PS50865">
    <property type="entry name" value="ZF_MYND_2"/>
    <property type="match status" value="1"/>
</dbReference>
<evidence type="ECO:0000256" key="1">
    <source>
        <dbReference type="ARBA" id="ARBA00022723"/>
    </source>
</evidence>
<feature type="domain" description="MYND-type" evidence="5">
    <location>
        <begin position="17"/>
        <end position="56"/>
    </location>
</feature>
<protein>
    <recommendedName>
        <fullName evidence="5">MYND-type domain-containing protein</fullName>
    </recommendedName>
</protein>
<dbReference type="Pfam" id="PF01753">
    <property type="entry name" value="zf-MYND"/>
    <property type="match status" value="1"/>
</dbReference>
<dbReference type="EMBL" id="LUEZ02000107">
    <property type="protein sequence ID" value="RDB17852.1"/>
    <property type="molecule type" value="Genomic_DNA"/>
</dbReference>
<proteinExistence type="predicted"/>
<dbReference type="GO" id="GO:0008270">
    <property type="term" value="F:zinc ion binding"/>
    <property type="evidence" value="ECO:0007669"/>
    <property type="project" value="UniProtKB-KW"/>
</dbReference>
<evidence type="ECO:0000256" key="2">
    <source>
        <dbReference type="ARBA" id="ARBA00022771"/>
    </source>
</evidence>
<evidence type="ECO:0000259" key="5">
    <source>
        <dbReference type="PROSITE" id="PS50865"/>
    </source>
</evidence>
<sequence>MPPPRAKNIISCYNPACPLFNKPNEKAPLKCGRCKTAHYCDKICQRAHWTVHKEFCEVWAETAKNNGQVPVGTIKKKMTQLIWLIRGLPDYTKVLLGDYLAHRGEGRRGCIEFYFKSFEELFEAIRVLEALPVIGEEIFFPMPAAPTYTERPTEEGAVPVGQKIPLRIIRPADEAAFTAAVDEKMSFLENDPQSRPNMVTCVDLVGDSKTMFLICVTVTLQGTYATHMYDFIYKRLSWYPEDTPTFKRKPKK</sequence>
<evidence type="ECO:0000256" key="4">
    <source>
        <dbReference type="PROSITE-ProRule" id="PRU00134"/>
    </source>
</evidence>
<dbReference type="Pfam" id="PF26646">
    <property type="entry name" value="DUF8214"/>
    <property type="match status" value="1"/>
</dbReference>
<keyword evidence="7" id="KW-1185">Reference proteome</keyword>
<dbReference type="InParanoid" id="A0A369J934"/>
<dbReference type="InterPro" id="IPR058527">
    <property type="entry name" value="DUF8214"/>
</dbReference>
<dbReference type="InterPro" id="IPR002893">
    <property type="entry name" value="Znf_MYND"/>
</dbReference>
<name>A0A369J934_HYPMA</name>
<comment type="caution">
    <text evidence="6">The sequence shown here is derived from an EMBL/GenBank/DDBJ whole genome shotgun (WGS) entry which is preliminary data.</text>
</comment>
<evidence type="ECO:0000313" key="7">
    <source>
        <dbReference type="Proteomes" id="UP000076154"/>
    </source>
</evidence>
<gene>
    <name evidence="6" type="ORF">Hypma_000778</name>
</gene>
<evidence type="ECO:0000313" key="6">
    <source>
        <dbReference type="EMBL" id="RDB17852.1"/>
    </source>
</evidence>
<dbReference type="Proteomes" id="UP000076154">
    <property type="component" value="Unassembled WGS sequence"/>
</dbReference>
<evidence type="ECO:0000256" key="3">
    <source>
        <dbReference type="ARBA" id="ARBA00022833"/>
    </source>
</evidence>
<organism evidence="6 7">
    <name type="scientific">Hypsizygus marmoreus</name>
    <name type="common">White beech mushroom</name>
    <name type="synonym">Agaricus marmoreus</name>
    <dbReference type="NCBI Taxonomy" id="39966"/>
    <lineage>
        <taxon>Eukaryota</taxon>
        <taxon>Fungi</taxon>
        <taxon>Dikarya</taxon>
        <taxon>Basidiomycota</taxon>
        <taxon>Agaricomycotina</taxon>
        <taxon>Agaricomycetes</taxon>
        <taxon>Agaricomycetidae</taxon>
        <taxon>Agaricales</taxon>
        <taxon>Tricholomatineae</taxon>
        <taxon>Lyophyllaceae</taxon>
        <taxon>Hypsizygus</taxon>
    </lineage>
</organism>
<keyword evidence="1" id="KW-0479">Metal-binding</keyword>
<accession>A0A369J934</accession>
<dbReference type="OrthoDB" id="341421at2759"/>